<dbReference type="Pfam" id="PF02771">
    <property type="entry name" value="Acyl-CoA_dh_N"/>
    <property type="match status" value="1"/>
</dbReference>
<dbReference type="InterPro" id="IPR046373">
    <property type="entry name" value="Acyl-CoA_Oxase/DH_mid-dom_sf"/>
</dbReference>
<evidence type="ECO:0000256" key="3">
    <source>
        <dbReference type="ARBA" id="ARBA00022630"/>
    </source>
</evidence>
<dbReference type="STRING" id="673521.SAMN05660991_04547"/>
<evidence type="ECO:0000259" key="7">
    <source>
        <dbReference type="Pfam" id="PF00441"/>
    </source>
</evidence>
<dbReference type="Proteomes" id="UP000198960">
    <property type="component" value="Unassembled WGS sequence"/>
</dbReference>
<feature type="domain" description="Acyl-CoA dehydrogenase/oxidase C-terminal" evidence="7">
    <location>
        <begin position="229"/>
        <end position="383"/>
    </location>
</feature>
<comment type="similarity">
    <text evidence="2 6">Belongs to the acyl-CoA dehydrogenase family.</text>
</comment>
<dbReference type="Pfam" id="PF00441">
    <property type="entry name" value="Acyl-CoA_dh_1"/>
    <property type="match status" value="1"/>
</dbReference>
<dbReference type="AlphaFoldDB" id="A0A1H8WMA2"/>
<evidence type="ECO:0000256" key="6">
    <source>
        <dbReference type="RuleBase" id="RU362125"/>
    </source>
</evidence>
<dbReference type="InterPro" id="IPR036250">
    <property type="entry name" value="AcylCo_DH-like_C"/>
</dbReference>
<dbReference type="GO" id="GO:0016627">
    <property type="term" value="F:oxidoreductase activity, acting on the CH-CH group of donors"/>
    <property type="evidence" value="ECO:0007669"/>
    <property type="project" value="InterPro"/>
</dbReference>
<dbReference type="PANTHER" id="PTHR43292:SF4">
    <property type="entry name" value="ACYL-COA DEHYDROGENASE FADE34"/>
    <property type="match status" value="1"/>
</dbReference>
<dbReference type="InterPro" id="IPR009100">
    <property type="entry name" value="AcylCoA_DH/oxidase_NM_dom_sf"/>
</dbReference>
<evidence type="ECO:0000256" key="4">
    <source>
        <dbReference type="ARBA" id="ARBA00022827"/>
    </source>
</evidence>
<evidence type="ECO:0000256" key="1">
    <source>
        <dbReference type="ARBA" id="ARBA00001974"/>
    </source>
</evidence>
<dbReference type="Gene3D" id="2.40.110.10">
    <property type="entry name" value="Butyryl-CoA Dehydrogenase, subunit A, domain 2"/>
    <property type="match status" value="1"/>
</dbReference>
<dbReference type="FunFam" id="2.40.110.10:FF:000011">
    <property type="entry name" value="Acyl-CoA dehydrogenase FadE34"/>
    <property type="match status" value="1"/>
</dbReference>
<keyword evidence="11" id="KW-1185">Reference proteome</keyword>
<keyword evidence="5 6" id="KW-0560">Oxidoreductase</keyword>
<dbReference type="Pfam" id="PF02770">
    <property type="entry name" value="Acyl-CoA_dh_M"/>
    <property type="match status" value="1"/>
</dbReference>
<evidence type="ECO:0000256" key="2">
    <source>
        <dbReference type="ARBA" id="ARBA00009347"/>
    </source>
</evidence>
<dbReference type="InterPro" id="IPR009075">
    <property type="entry name" value="AcylCo_DH/oxidase_C"/>
</dbReference>
<reference evidence="11" key="1">
    <citation type="submission" date="2016-10" db="EMBL/GenBank/DDBJ databases">
        <authorList>
            <person name="Varghese N."/>
            <person name="Submissions S."/>
        </authorList>
    </citation>
    <scope>NUCLEOTIDE SEQUENCE [LARGE SCALE GENOMIC DNA]</scope>
    <source>
        <strain evidence="11">DSM 45413</strain>
    </source>
</reference>
<dbReference type="InterPro" id="IPR013786">
    <property type="entry name" value="AcylCoA_DH/ox_N"/>
</dbReference>
<dbReference type="Gene3D" id="1.20.140.10">
    <property type="entry name" value="Butyryl-CoA Dehydrogenase, subunit A, domain 3"/>
    <property type="match status" value="1"/>
</dbReference>
<comment type="cofactor">
    <cofactor evidence="1 6">
        <name>FAD</name>
        <dbReference type="ChEBI" id="CHEBI:57692"/>
    </cofactor>
</comment>
<sequence length="407" mass="43206">MATDESLDAFRHRVRAWFAEHVALTGGASDGESTDAVDVARRFQGALFDAGLAGLTWPVEYGGQGLTTAHQLAFNEEAEPYVVPTMPLLIGLGMCAPTLQELGTQAQRDRHLARMLRGDEVWCQLFSEPGAGSDVASLRTRAVRDGDDWVVNGQKVWTSGAQYSDFGLLLARTNPDVPKHLGLTMFVLDMRAPGVTIRPLRQITGGSGFNEVFLDDVHVPGDAVVGDVDRGWQAAVTTLMNERVSIGAGGGGLGRRLGGGEFAALAELAGRRGGLADPVLRQSLASVFVEERLLELLSQRIRADVKAGRTPGPQGSVAKLAGAQLARHAAEVGLELIGTAGTAWDPGDRDAERWTQALLGAPGNSIAGGTPEIMKNILGERVLGLPREPAVDRDVPFRELRVGGGRS</sequence>
<dbReference type="Gene3D" id="1.10.540.10">
    <property type="entry name" value="Acyl-CoA dehydrogenase/oxidase, N-terminal domain"/>
    <property type="match status" value="1"/>
</dbReference>
<proteinExistence type="inferred from homology"/>
<accession>A0A1H8WMA2</accession>
<dbReference type="GO" id="GO:0005886">
    <property type="term" value="C:plasma membrane"/>
    <property type="evidence" value="ECO:0007669"/>
    <property type="project" value="TreeGrafter"/>
</dbReference>
<protein>
    <submittedName>
        <fullName evidence="10">Acyl-CoA dehydrogenase, N-terminal domain</fullName>
    </submittedName>
</protein>
<evidence type="ECO:0000313" key="11">
    <source>
        <dbReference type="Proteomes" id="UP000198960"/>
    </source>
</evidence>
<keyword evidence="4 6" id="KW-0274">FAD</keyword>
<evidence type="ECO:0000256" key="5">
    <source>
        <dbReference type="ARBA" id="ARBA00023002"/>
    </source>
</evidence>
<name>A0A1H8WMA2_9ACTN</name>
<dbReference type="InterPro" id="IPR037069">
    <property type="entry name" value="AcylCoA_DH/ox_N_sf"/>
</dbReference>
<evidence type="ECO:0000259" key="8">
    <source>
        <dbReference type="Pfam" id="PF02770"/>
    </source>
</evidence>
<feature type="domain" description="Acyl-CoA dehydrogenase/oxidase N-terminal" evidence="9">
    <location>
        <begin position="5"/>
        <end position="119"/>
    </location>
</feature>
<dbReference type="OrthoDB" id="3964153at2"/>
<dbReference type="InterPro" id="IPR052161">
    <property type="entry name" value="Mycobact_Acyl-CoA_DH"/>
</dbReference>
<dbReference type="InterPro" id="IPR006091">
    <property type="entry name" value="Acyl-CoA_Oxase/DH_mid-dom"/>
</dbReference>
<organism evidence="10 11">
    <name type="scientific">Trujillonella endophytica</name>
    <dbReference type="NCBI Taxonomy" id="673521"/>
    <lineage>
        <taxon>Bacteria</taxon>
        <taxon>Bacillati</taxon>
        <taxon>Actinomycetota</taxon>
        <taxon>Actinomycetes</taxon>
        <taxon>Geodermatophilales</taxon>
        <taxon>Geodermatophilaceae</taxon>
        <taxon>Trujillonella</taxon>
    </lineage>
</organism>
<evidence type="ECO:0000259" key="9">
    <source>
        <dbReference type="Pfam" id="PF02771"/>
    </source>
</evidence>
<dbReference type="SUPFAM" id="SSF56645">
    <property type="entry name" value="Acyl-CoA dehydrogenase NM domain-like"/>
    <property type="match status" value="1"/>
</dbReference>
<keyword evidence="3 6" id="KW-0285">Flavoprotein</keyword>
<gene>
    <name evidence="10" type="ORF">SAMN05660991_04547</name>
</gene>
<dbReference type="PANTHER" id="PTHR43292">
    <property type="entry name" value="ACYL-COA DEHYDROGENASE"/>
    <property type="match status" value="1"/>
</dbReference>
<dbReference type="RefSeq" id="WP_091949381.1">
    <property type="nucleotide sequence ID" value="NZ_FOEE01000023.1"/>
</dbReference>
<dbReference type="GO" id="GO:0050660">
    <property type="term" value="F:flavin adenine dinucleotide binding"/>
    <property type="evidence" value="ECO:0007669"/>
    <property type="project" value="InterPro"/>
</dbReference>
<dbReference type="SUPFAM" id="SSF47203">
    <property type="entry name" value="Acyl-CoA dehydrogenase C-terminal domain-like"/>
    <property type="match status" value="1"/>
</dbReference>
<feature type="domain" description="Acyl-CoA oxidase/dehydrogenase middle" evidence="8">
    <location>
        <begin position="123"/>
        <end position="217"/>
    </location>
</feature>
<dbReference type="EMBL" id="FOEE01000023">
    <property type="protein sequence ID" value="SEP28756.1"/>
    <property type="molecule type" value="Genomic_DNA"/>
</dbReference>
<evidence type="ECO:0000313" key="10">
    <source>
        <dbReference type="EMBL" id="SEP28756.1"/>
    </source>
</evidence>